<organism evidence="5 6">
    <name type="scientific">candidate division Kazan bacterium GW2011_GWA1_44_22</name>
    <dbReference type="NCBI Taxonomy" id="1620410"/>
    <lineage>
        <taxon>Bacteria</taxon>
        <taxon>Bacteria division Kazan-3B-28</taxon>
    </lineage>
</organism>
<feature type="transmembrane region" description="Helical" evidence="3">
    <location>
        <begin position="45"/>
        <end position="63"/>
    </location>
</feature>
<protein>
    <recommendedName>
        <fullName evidence="4">LamG-like jellyroll fold domain-containing protein</fullName>
    </recommendedName>
</protein>
<dbReference type="InterPro" id="IPR013320">
    <property type="entry name" value="ConA-like_dom_sf"/>
</dbReference>
<dbReference type="SUPFAM" id="SSF49899">
    <property type="entry name" value="Concanavalin A-like lectins/glucanases"/>
    <property type="match status" value="6"/>
</dbReference>
<dbReference type="Proteomes" id="UP000034752">
    <property type="component" value="Unassembled WGS sequence"/>
</dbReference>
<evidence type="ECO:0000313" key="5">
    <source>
        <dbReference type="EMBL" id="KKT52609.1"/>
    </source>
</evidence>
<dbReference type="InterPro" id="IPR006558">
    <property type="entry name" value="LamG-like"/>
</dbReference>
<evidence type="ECO:0000256" key="1">
    <source>
        <dbReference type="ARBA" id="ARBA00022729"/>
    </source>
</evidence>
<feature type="domain" description="LamG-like jellyroll fold" evidence="4">
    <location>
        <begin position="369"/>
        <end position="497"/>
    </location>
</feature>
<keyword evidence="1" id="KW-0732">Signal</keyword>
<evidence type="ECO:0000259" key="4">
    <source>
        <dbReference type="SMART" id="SM00560"/>
    </source>
</evidence>
<reference evidence="5 6" key="1">
    <citation type="journal article" date="2015" name="Nature">
        <title>rRNA introns, odd ribosomes, and small enigmatic genomes across a large radiation of phyla.</title>
        <authorList>
            <person name="Brown C.T."/>
            <person name="Hug L.A."/>
            <person name="Thomas B.C."/>
            <person name="Sharon I."/>
            <person name="Castelle C.J."/>
            <person name="Singh A."/>
            <person name="Wilkins M.J."/>
            <person name="Williams K.H."/>
            <person name="Banfield J.F."/>
        </authorList>
    </citation>
    <scope>NUCLEOTIDE SEQUENCE [LARGE SCALE GENOMIC DNA]</scope>
</reference>
<dbReference type="EMBL" id="LCIJ01000013">
    <property type="protein sequence ID" value="KKT52609.1"/>
    <property type="molecule type" value="Genomic_DNA"/>
</dbReference>
<dbReference type="PANTHER" id="PTHR42535">
    <property type="entry name" value="OOKINETE PROTEIN, PUTATIVE-RELATED"/>
    <property type="match status" value="1"/>
</dbReference>
<evidence type="ECO:0000256" key="2">
    <source>
        <dbReference type="ARBA" id="ARBA00023157"/>
    </source>
</evidence>
<feature type="domain" description="LamG-like jellyroll fold" evidence="4">
    <location>
        <begin position="1281"/>
        <end position="1425"/>
    </location>
</feature>
<keyword evidence="2" id="KW-1015">Disulfide bond</keyword>
<dbReference type="Pfam" id="PF13385">
    <property type="entry name" value="Laminin_G_3"/>
    <property type="match status" value="6"/>
</dbReference>
<keyword evidence="3" id="KW-0472">Membrane</keyword>
<dbReference type="PATRIC" id="fig|1620410.3.peg.248"/>
<evidence type="ECO:0000256" key="3">
    <source>
        <dbReference type="SAM" id="Phobius"/>
    </source>
</evidence>
<dbReference type="Gene3D" id="2.60.120.200">
    <property type="match status" value="6"/>
</dbReference>
<keyword evidence="3" id="KW-1133">Transmembrane helix</keyword>
<keyword evidence="3" id="KW-0812">Transmembrane</keyword>
<gene>
    <name evidence="5" type="ORF">VE96_C0013G0007</name>
</gene>
<proteinExistence type="predicted"/>
<name>A0A0G1KXI7_UNCK3</name>
<evidence type="ECO:0000313" key="6">
    <source>
        <dbReference type="Proteomes" id="UP000034752"/>
    </source>
</evidence>
<dbReference type="PANTHER" id="PTHR42535:SF2">
    <property type="entry name" value="CHROMOSOME UNDETERMINED SCAFFOLD_146, WHOLE GENOME SHOTGUN SEQUENCE"/>
    <property type="match status" value="1"/>
</dbReference>
<comment type="caution">
    <text evidence="5">The sequence shown here is derived from an EMBL/GenBank/DDBJ whole genome shotgun (WGS) entry which is preliminary data.</text>
</comment>
<sequence>MVIMESKHIKSLNFLLNSPNHLLRGLRRFPRRTFNWLTATRLRKVLSSILAILIVLTSIRFAFFKPTEVHAADVFIKFDEGYGTTSAVNDTNGTVSAGSITNAVWRTEDLCKSGKCLFFDGTGDYVSFGDNANLDMAASDTVTIELWFRTSDITSGNRSLISKYETAGGDGGYRIYMNSSGQIVFGIDSNNTGFPEYSVTSASAYDDNKWHHVGAVKSGTSSMTLYINAQSVGTTSIVSTAADNGDSFFIGRFESDTAQDWLGFIDEVKVLRTARSATEVKADFTGETSSRGTSAYFNPDQDYISDGLVAYWKMEDSATPTTDSSGNGNSATWTGNATRAIGRFGFGTLLDGTGDYLSVSDSTSLSPTAELTVSAIASPSASIATKALVVKDTSYRMVTDGSGNPLCQIHDGTSWQTAAGSSVALSLLTWQTVNCVYNGSQTQVYVNGSLRGSSTVTVSISDNANALRIGSDAGGTYGDFNGNIDDIRIYRRAFSPSEIQNLYNWAPGPVGYWKLDEGTGTSAYDSSSNGNTATLTGSGINWTPGKFGSGLSFPGTNGSNYYDAGSGNSIDDIFDGGGTISGWFYIRGSGDSVIPYFFDKQSLGNGWYIGYSVSGNNARPFLNMQFSSADGEWRFNNYEMPLNSWNHLSVTYNNSSTSNDAVFYLNGTPVAVFEAFTPGGTRNSDSSLSLALGNNQSNGLNPAYAYFDDLRLYNYTRTTSQIVEDMNAGHPAGGSPVASPIIYWKLDDLQGNAKNSGSGGSSLDGTVSSVEWSPPDLACKINGCAFLSSGLDYISAGDPGFFDSLTQMTISLWLRPDSLATGKSIVSKTNLDAATQNTFNVATDSSNSDEIRVYIASSLSDLSNYFTTSNFDLTANTLTHLAVVYDGSLSAGERVKVYKNGVRMAGSVTGTINTSLTSSSSNLKMGDTDRSINTGLLGRYDEFKIYNFALSDPERLIDFNAGSATSLGGVLGLQNAEGLGTNTQRAGYWKIDENTGTTNVYDYSGLERTMTMTNFNSSDWVPGKFGTSLNFDGSSKYLNRASVVLTSQNSISFTAWVKPDNTNTGTIYMQGTTGANFPYRAINYESGAIRFRSTNDAGTVQDAVDASTGTLTVGAWNFIAVVKGSTTIAYYVNGIKSTTTVANSGTYANEAHSSIGVLRRSSNTQYFDGVVDEIQLFSKSVNDLEAAYLLDRAGPVLWYKLDECSGPTINNSAPISSGGDAGLDGTATANTGNNVGTCGGTAGDMWADGATGKWNASLAFDGTDDYVETADNDQLDFDDAVDFTLEAWINRDSFANDHTVIAKKTDQSNSTDGYIIYIDGTTDDVNFVASQAGGSTNTHTINGLTTITSSGWYHIVVVWDDDQPAGTTIYVNGKEDKESTSGSQSAVAGMINTNTFRLGSESDGGNEFDGRIDNVKIYRYAMPTSLIKRLYNEGSAQRFGPNEGSP</sequence>
<accession>A0A0G1KXI7</accession>
<feature type="domain" description="LamG-like jellyroll fold" evidence="4">
    <location>
        <begin position="140"/>
        <end position="278"/>
    </location>
</feature>
<dbReference type="SMART" id="SM00560">
    <property type="entry name" value="LamGL"/>
    <property type="match status" value="3"/>
</dbReference>